<keyword evidence="2" id="KW-1185">Reference proteome</keyword>
<dbReference type="RefSeq" id="WP_127080753.1">
    <property type="nucleotide sequence ID" value="NZ_RSCL01000004.1"/>
</dbReference>
<sequence length="312" mass="36337">MKEFFQGFHIKLAQYISYNSKELVTNPQWFIMRRMGRFNAIRKWKGESFTSYKAPSIQQTESSIFTNINIDNVIANLEKYGLYQGLQLPEHIINNILKFAYSTNCYAGKNPKQGFHIHEKDKAQAFCKQKILVGKYFNTALQCQAINMLQNDLILQEIAAKYLKTKPVHISNSLFWSFPSNSTFFEQSKAAQVFHCDLDDYKFLKFFFYITDVDLNSGPHVYILGSHNRKKLLYQLLRGRATEQDLIDYYGKENIVSITGSRGWGFAEDTFGYHKGSAPLTQPRLMLQVEFASKDYEMQHDLIEPRYLKSIL</sequence>
<dbReference type="Gene3D" id="2.60.120.620">
    <property type="entry name" value="q2cbj1_9rhob like domain"/>
    <property type="match status" value="1"/>
</dbReference>
<reference evidence="1" key="2">
    <citation type="journal article" date="2019" name="Genome Biol. Evol.">
        <title>Day and night: Metabolic profiles and evolutionary relationships of six axenic non-marine cyanobacteria.</title>
        <authorList>
            <person name="Will S.E."/>
            <person name="Henke P."/>
            <person name="Boedeker C."/>
            <person name="Huang S."/>
            <person name="Brinkmann H."/>
            <person name="Rohde M."/>
            <person name="Jarek M."/>
            <person name="Friedl T."/>
            <person name="Seufert S."/>
            <person name="Schumacher M."/>
            <person name="Overmann J."/>
            <person name="Neumann-Schaal M."/>
            <person name="Petersen J."/>
        </authorList>
    </citation>
    <scope>NUCLEOTIDE SEQUENCE [LARGE SCALE GENOMIC DNA]</scope>
    <source>
        <strain evidence="1">PCC 7102</strain>
    </source>
</reference>
<gene>
    <name evidence="1" type="ORF">DSM106972_021700</name>
</gene>
<dbReference type="EMBL" id="RSCL01000004">
    <property type="protein sequence ID" value="RUT07910.1"/>
    <property type="molecule type" value="Genomic_DNA"/>
</dbReference>
<organism evidence="1 2">
    <name type="scientific">Dulcicalothrix desertica PCC 7102</name>
    <dbReference type="NCBI Taxonomy" id="232991"/>
    <lineage>
        <taxon>Bacteria</taxon>
        <taxon>Bacillati</taxon>
        <taxon>Cyanobacteriota</taxon>
        <taxon>Cyanophyceae</taxon>
        <taxon>Nostocales</taxon>
        <taxon>Calotrichaceae</taxon>
        <taxon>Dulcicalothrix</taxon>
    </lineage>
</organism>
<accession>A0A3S1CSV1</accession>
<name>A0A3S1CSV1_9CYAN</name>
<evidence type="ECO:0008006" key="3">
    <source>
        <dbReference type="Google" id="ProtNLM"/>
    </source>
</evidence>
<proteinExistence type="predicted"/>
<dbReference type="Proteomes" id="UP000271624">
    <property type="component" value="Unassembled WGS sequence"/>
</dbReference>
<reference evidence="1" key="1">
    <citation type="submission" date="2018-12" db="EMBL/GenBank/DDBJ databases">
        <authorList>
            <person name="Will S."/>
            <person name="Neumann-Schaal M."/>
            <person name="Henke P."/>
        </authorList>
    </citation>
    <scope>NUCLEOTIDE SEQUENCE</scope>
    <source>
        <strain evidence="1">PCC 7102</strain>
    </source>
</reference>
<comment type="caution">
    <text evidence="1">The sequence shown here is derived from an EMBL/GenBank/DDBJ whole genome shotgun (WGS) entry which is preliminary data.</text>
</comment>
<dbReference type="SUPFAM" id="SSF51197">
    <property type="entry name" value="Clavaminate synthase-like"/>
    <property type="match status" value="1"/>
</dbReference>
<dbReference type="AlphaFoldDB" id="A0A3S1CSV1"/>
<evidence type="ECO:0000313" key="1">
    <source>
        <dbReference type="EMBL" id="RUT07910.1"/>
    </source>
</evidence>
<evidence type="ECO:0000313" key="2">
    <source>
        <dbReference type="Proteomes" id="UP000271624"/>
    </source>
</evidence>
<protein>
    <recommendedName>
        <fullName evidence="3">Phytanoyl-CoA dioxygenase</fullName>
    </recommendedName>
</protein>
<dbReference type="OrthoDB" id="324927at2"/>